<name>A0ABY7GGT9_9GAMM</name>
<dbReference type="InterPro" id="IPR009926">
    <property type="entry name" value="T3SS_YcgR_PilZN"/>
</dbReference>
<dbReference type="EMBL" id="CP113517">
    <property type="protein sequence ID" value="WAR44029.1"/>
    <property type="molecule type" value="Genomic_DNA"/>
</dbReference>
<keyword evidence="6" id="KW-0966">Cell projection</keyword>
<accession>A0ABY7GGT9</accession>
<feature type="domain" description="PilZ" evidence="4">
    <location>
        <begin position="147"/>
        <end position="255"/>
    </location>
</feature>
<keyword evidence="3" id="KW-0975">Bacterial flagellum</keyword>
<dbReference type="Proteomes" id="UP001162780">
    <property type="component" value="Chromosome"/>
</dbReference>
<keyword evidence="6" id="KW-0282">Flagellum</keyword>
<keyword evidence="2" id="KW-0547">Nucleotide-binding</keyword>
<proteinExistence type="predicted"/>
<evidence type="ECO:0000256" key="3">
    <source>
        <dbReference type="ARBA" id="ARBA00023143"/>
    </source>
</evidence>
<evidence type="ECO:0000256" key="2">
    <source>
        <dbReference type="ARBA" id="ARBA00022741"/>
    </source>
</evidence>
<evidence type="ECO:0000313" key="7">
    <source>
        <dbReference type="Proteomes" id="UP001162780"/>
    </source>
</evidence>
<dbReference type="Pfam" id="PF07317">
    <property type="entry name" value="PilZN"/>
    <property type="match status" value="1"/>
</dbReference>
<reference evidence="6" key="1">
    <citation type="submission" date="2022-11" db="EMBL/GenBank/DDBJ databases">
        <title>Methylomonas rapida sp. nov., Carotenoid-Producing Obligate Methanotrophs with High Growth Characteristics and Biotechnological Potential.</title>
        <authorList>
            <person name="Tikhonova E.N."/>
            <person name="Suleimanov R.Z."/>
            <person name="Miroshnikov K."/>
            <person name="Oshkin I.Y."/>
            <person name="Belova S.E."/>
            <person name="Danilova O.V."/>
            <person name="Ashikhmin A."/>
            <person name="Konopkin A."/>
            <person name="But S.Y."/>
            <person name="Khmelenina V.N."/>
            <person name="Kuznetsov N."/>
            <person name="Pimenov N.V."/>
            <person name="Dedysh S.N."/>
        </authorList>
    </citation>
    <scope>NUCLEOTIDE SEQUENCE</scope>
    <source>
        <strain evidence="6">MP1</strain>
    </source>
</reference>
<keyword evidence="6" id="KW-0969">Cilium</keyword>
<evidence type="ECO:0000313" key="6">
    <source>
        <dbReference type="EMBL" id="WAR44029.1"/>
    </source>
</evidence>
<dbReference type="InterPro" id="IPR012349">
    <property type="entry name" value="Split_barrel_FMN-bd"/>
</dbReference>
<protein>
    <submittedName>
        <fullName evidence="6">Flagellar brake protein</fullName>
    </submittedName>
</protein>
<feature type="domain" description="Type III secretion system flagellar brake protein YcgR PilZN" evidence="5">
    <location>
        <begin position="41"/>
        <end position="144"/>
    </location>
</feature>
<sequence>MKQFIRPEMFDKFKRFFNREETNQAEEGKDELSIFENPNFITDSDKIIGLLSEIEVSSPLCTIQIDGAPEEYNSSVLGIKPDKNLIILDELTPIEGNAHLQNVKSLKLSTFHKGIHLTFNLTEIEVGYSRGITYYKAALPQRVFYPQRRRSPRIEISSIDIAFSGVSERTGISVNGYLFDLSRGGAGIDLPVNRARIQRGDRIKNCQISFDEYLMNFDLSVRFVKQPSLNSSKVQIGGFFENLSNKSQTKLSYFITSLERVEIRKQKA</sequence>
<dbReference type="Pfam" id="PF07238">
    <property type="entry name" value="PilZ"/>
    <property type="match status" value="1"/>
</dbReference>
<organism evidence="6 7">
    <name type="scientific">Methylomonas rapida</name>
    <dbReference type="NCBI Taxonomy" id="2963939"/>
    <lineage>
        <taxon>Bacteria</taxon>
        <taxon>Pseudomonadati</taxon>
        <taxon>Pseudomonadota</taxon>
        <taxon>Gammaproteobacteria</taxon>
        <taxon>Methylococcales</taxon>
        <taxon>Methylococcaceae</taxon>
        <taxon>Methylomonas</taxon>
    </lineage>
</organism>
<evidence type="ECO:0000259" key="5">
    <source>
        <dbReference type="Pfam" id="PF07317"/>
    </source>
</evidence>
<keyword evidence="1" id="KW-0973">c-di-GMP</keyword>
<dbReference type="Gene3D" id="2.40.10.220">
    <property type="entry name" value="predicted glycosyltransferase like domains"/>
    <property type="match status" value="1"/>
</dbReference>
<keyword evidence="7" id="KW-1185">Reference proteome</keyword>
<dbReference type="RefSeq" id="WP_255189017.1">
    <property type="nucleotide sequence ID" value="NZ_CP113517.1"/>
</dbReference>
<evidence type="ECO:0000259" key="4">
    <source>
        <dbReference type="Pfam" id="PF07238"/>
    </source>
</evidence>
<dbReference type="InterPro" id="IPR009875">
    <property type="entry name" value="PilZ_domain"/>
</dbReference>
<gene>
    <name evidence="6" type="ORF">NM686_016870</name>
</gene>
<evidence type="ECO:0000256" key="1">
    <source>
        <dbReference type="ARBA" id="ARBA00022636"/>
    </source>
</evidence>
<dbReference type="Gene3D" id="2.30.110.10">
    <property type="entry name" value="Electron Transport, Fmn-binding Protein, Chain A"/>
    <property type="match status" value="1"/>
</dbReference>